<evidence type="ECO:0000256" key="3">
    <source>
        <dbReference type="ARBA" id="ARBA00022777"/>
    </source>
</evidence>
<evidence type="ECO:0000259" key="7">
    <source>
        <dbReference type="PROSITE" id="PS50011"/>
    </source>
</evidence>
<keyword evidence="1" id="KW-0808">Transferase</keyword>
<reference evidence="8 9" key="1">
    <citation type="submission" date="2019-12" db="EMBL/GenBank/DDBJ databases">
        <authorList>
            <person name="Scholz U."/>
            <person name="Mascher M."/>
            <person name="Fiebig A."/>
        </authorList>
    </citation>
    <scope>NUCLEOTIDE SEQUENCE</scope>
</reference>
<gene>
    <name evidence="8" type="ORF">SI7747_14016899</name>
</gene>
<dbReference type="InterPro" id="IPR052059">
    <property type="entry name" value="CR_Ser/Thr_kinase"/>
</dbReference>
<evidence type="ECO:0000256" key="4">
    <source>
        <dbReference type="ARBA" id="ARBA00022840"/>
    </source>
</evidence>
<accession>A0A7I8JK20</accession>
<dbReference type="FunFam" id="1.10.510.10:FF:000317">
    <property type="entry name" value="PTI1-like tyrosine-protein kinase At3g15890"/>
    <property type="match status" value="1"/>
</dbReference>
<evidence type="ECO:0000313" key="9">
    <source>
        <dbReference type="Proteomes" id="UP001189122"/>
    </source>
</evidence>
<protein>
    <recommendedName>
        <fullName evidence="7">Protein kinase domain-containing protein</fullName>
    </recommendedName>
</protein>
<comment type="similarity">
    <text evidence="6">Belongs to the protein kinase superfamily.</text>
</comment>
<dbReference type="Pfam" id="PF00069">
    <property type="entry name" value="Pkinase"/>
    <property type="match status" value="1"/>
</dbReference>
<keyword evidence="9" id="KW-1185">Reference proteome</keyword>
<keyword evidence="3" id="KW-0418">Kinase</keyword>
<dbReference type="EMBL" id="LR743601">
    <property type="protein sequence ID" value="CAA2631251.1"/>
    <property type="molecule type" value="Genomic_DNA"/>
</dbReference>
<keyword evidence="4 5" id="KW-0067">ATP-binding</keyword>
<dbReference type="EMBL" id="CACRZD030000014">
    <property type="protein sequence ID" value="CAA6670494.1"/>
    <property type="molecule type" value="Genomic_DNA"/>
</dbReference>
<dbReference type="GO" id="GO:0004674">
    <property type="term" value="F:protein serine/threonine kinase activity"/>
    <property type="evidence" value="ECO:0007669"/>
    <property type="project" value="UniProtKB-KW"/>
</dbReference>
<evidence type="ECO:0000256" key="2">
    <source>
        <dbReference type="ARBA" id="ARBA00022741"/>
    </source>
</evidence>
<feature type="binding site" evidence="5">
    <location>
        <position position="66"/>
    </location>
    <ligand>
        <name>ATP</name>
        <dbReference type="ChEBI" id="CHEBI:30616"/>
    </ligand>
</feature>
<dbReference type="InterPro" id="IPR017441">
    <property type="entry name" value="Protein_kinase_ATP_BS"/>
</dbReference>
<proteinExistence type="inferred from homology"/>
<dbReference type="PROSITE" id="PS50011">
    <property type="entry name" value="PROTEIN_KINASE_DOM"/>
    <property type="match status" value="1"/>
</dbReference>
<organism evidence="8">
    <name type="scientific">Spirodela intermedia</name>
    <name type="common">Intermediate duckweed</name>
    <dbReference type="NCBI Taxonomy" id="51605"/>
    <lineage>
        <taxon>Eukaryota</taxon>
        <taxon>Viridiplantae</taxon>
        <taxon>Streptophyta</taxon>
        <taxon>Embryophyta</taxon>
        <taxon>Tracheophyta</taxon>
        <taxon>Spermatophyta</taxon>
        <taxon>Magnoliopsida</taxon>
        <taxon>Liliopsida</taxon>
        <taxon>Araceae</taxon>
        <taxon>Lemnoideae</taxon>
        <taxon>Spirodela</taxon>
    </lineage>
</organism>
<dbReference type="Gene3D" id="3.30.200.20">
    <property type="entry name" value="Phosphorylase Kinase, domain 1"/>
    <property type="match status" value="1"/>
</dbReference>
<name>A0A7I8JK20_SPIIN</name>
<dbReference type="InterPro" id="IPR000719">
    <property type="entry name" value="Prot_kinase_dom"/>
</dbReference>
<dbReference type="InterPro" id="IPR008271">
    <property type="entry name" value="Ser/Thr_kinase_AS"/>
</dbReference>
<dbReference type="SMART" id="SM00220">
    <property type="entry name" value="S_TKc"/>
    <property type="match status" value="1"/>
</dbReference>
<dbReference type="Gene3D" id="1.10.510.10">
    <property type="entry name" value="Transferase(Phosphotransferase) domain 1"/>
    <property type="match status" value="1"/>
</dbReference>
<dbReference type="PROSITE" id="PS00108">
    <property type="entry name" value="PROTEIN_KINASE_ST"/>
    <property type="match status" value="1"/>
</dbReference>
<evidence type="ECO:0000256" key="5">
    <source>
        <dbReference type="PROSITE-ProRule" id="PRU10141"/>
    </source>
</evidence>
<dbReference type="InterPro" id="IPR011009">
    <property type="entry name" value="Kinase-like_dom_sf"/>
</dbReference>
<dbReference type="Proteomes" id="UP001189122">
    <property type="component" value="Unassembled WGS sequence"/>
</dbReference>
<dbReference type="PANTHER" id="PTHR47973">
    <property type="entry name" value="CYSTEINE-RICH RECEPTOR-LIKE PROTEIN KINASE 3"/>
    <property type="match status" value="1"/>
</dbReference>
<dbReference type="AlphaFoldDB" id="A0A7I8JK20"/>
<dbReference type="SUPFAM" id="SSF56112">
    <property type="entry name" value="Protein kinase-like (PK-like)"/>
    <property type="match status" value="1"/>
</dbReference>
<sequence length="349" mass="38619">MPLVPSFCCVKPSGEGEEEGTSWRIFSLKELHSATNNFNYDNKLGEGGFGSVYWGQLSDGTQIAVKRLNVWSNKAESEFSAEVEERLIVYEYMPNLSLFSHLHGQNSSECVLNWPRRMKIAVGSAEGIAYLHHNATPHIIHRDIKASNVLLDSDFEPQVADFGFAKLIPDGATHVTTKVKGTLGYLAPEYAMLGKASESCDVYSFGILLLELVSGKKPVEKLSHAEKRTISDWVLQLVWEKNFAAVADPKLNGNFVEAELRRIVLVALVCAQNRQEKRPTMLQVLGLLRGESKEDLETLENDELFRPGTNGLSGGDGSSDFISEGRDVEVEGKGQLIVNLSENEKFANI</sequence>
<feature type="domain" description="Protein kinase" evidence="7">
    <location>
        <begin position="38"/>
        <end position="305"/>
    </location>
</feature>
<evidence type="ECO:0000313" key="8">
    <source>
        <dbReference type="EMBL" id="CAA2631251.1"/>
    </source>
</evidence>
<dbReference type="GO" id="GO:0005524">
    <property type="term" value="F:ATP binding"/>
    <property type="evidence" value="ECO:0007669"/>
    <property type="project" value="UniProtKB-UniRule"/>
</dbReference>
<evidence type="ECO:0000256" key="6">
    <source>
        <dbReference type="RuleBase" id="RU000304"/>
    </source>
</evidence>
<dbReference type="PROSITE" id="PS00107">
    <property type="entry name" value="PROTEIN_KINASE_ATP"/>
    <property type="match status" value="1"/>
</dbReference>
<keyword evidence="6" id="KW-0723">Serine/threonine-protein kinase</keyword>
<keyword evidence="2 5" id="KW-0547">Nucleotide-binding</keyword>
<evidence type="ECO:0000256" key="1">
    <source>
        <dbReference type="ARBA" id="ARBA00022679"/>
    </source>
</evidence>
<dbReference type="CDD" id="cd14066">
    <property type="entry name" value="STKc_IRAK"/>
    <property type="match status" value="1"/>
</dbReference>